<evidence type="ECO:0000313" key="1">
    <source>
        <dbReference type="EMBL" id="PKC65456.1"/>
    </source>
</evidence>
<proteinExistence type="predicted"/>
<dbReference type="VEuPathDB" id="FungiDB:RhiirA1_395274"/>
<sequence>MTPSPTTYCMKLFNAKIVRVRFEPVLGSGSVLGSEPVEKSQLYIYDSKIIKQGFVNVITNYIGKKVSEDSTVYIRAEDVPIYKFELIYRASWDSFGDIGDVKRKSAVTASLI</sequence>
<comment type="caution">
    <text evidence="1">The sequence shown here is derived from an EMBL/GenBank/DDBJ whole genome shotgun (WGS) entry which is preliminary data.</text>
</comment>
<dbReference type="Proteomes" id="UP000232688">
    <property type="component" value="Unassembled WGS sequence"/>
</dbReference>
<dbReference type="EMBL" id="LLXH01000539">
    <property type="protein sequence ID" value="PKC65456.1"/>
    <property type="molecule type" value="Genomic_DNA"/>
</dbReference>
<dbReference type="VEuPathDB" id="FungiDB:RhiirFUN_003710"/>
<accession>A0A2N0RQ87</accession>
<name>A0A2N0RQ87_9GLOM</name>
<reference evidence="1 2" key="1">
    <citation type="submission" date="2017-10" db="EMBL/GenBank/DDBJ databases">
        <title>Extensive intraspecific genome diversity in a model arbuscular mycorrhizal fungus.</title>
        <authorList>
            <person name="Chen E.C.H."/>
            <person name="Morin E."/>
            <person name="Baudet D."/>
            <person name="Noel J."/>
            <person name="Ndikumana S."/>
            <person name="Charron P."/>
            <person name="St-Onge C."/>
            <person name="Giorgi J."/>
            <person name="Grigoriev I.V."/>
            <person name="Roux C."/>
            <person name="Martin F.M."/>
            <person name="Corradi N."/>
        </authorList>
    </citation>
    <scope>NUCLEOTIDE SEQUENCE [LARGE SCALE GENOMIC DNA]</scope>
    <source>
        <strain evidence="1 2">A1</strain>
    </source>
</reference>
<gene>
    <name evidence="1" type="ORF">RhiirA1_395274</name>
</gene>
<reference evidence="1 2" key="2">
    <citation type="submission" date="2017-10" db="EMBL/GenBank/DDBJ databases">
        <title>Genome analyses suggest a sexual origin of heterokaryosis in a supposedly ancient asexual fungus.</title>
        <authorList>
            <person name="Corradi N."/>
            <person name="Sedzielewska K."/>
            <person name="Noel J."/>
            <person name="Charron P."/>
            <person name="Farinelli L."/>
            <person name="Marton T."/>
            <person name="Kruger M."/>
            <person name="Pelin A."/>
            <person name="Brachmann A."/>
            <person name="Corradi N."/>
        </authorList>
    </citation>
    <scope>NUCLEOTIDE SEQUENCE [LARGE SCALE GENOMIC DNA]</scope>
    <source>
        <strain evidence="1 2">A1</strain>
    </source>
</reference>
<evidence type="ECO:0000313" key="2">
    <source>
        <dbReference type="Proteomes" id="UP000232688"/>
    </source>
</evidence>
<organism evidence="1 2">
    <name type="scientific">Rhizophagus irregularis</name>
    <dbReference type="NCBI Taxonomy" id="588596"/>
    <lineage>
        <taxon>Eukaryota</taxon>
        <taxon>Fungi</taxon>
        <taxon>Fungi incertae sedis</taxon>
        <taxon>Mucoromycota</taxon>
        <taxon>Glomeromycotina</taxon>
        <taxon>Glomeromycetes</taxon>
        <taxon>Glomerales</taxon>
        <taxon>Glomeraceae</taxon>
        <taxon>Rhizophagus</taxon>
    </lineage>
</organism>
<protein>
    <submittedName>
        <fullName evidence="1">Uncharacterized protein</fullName>
    </submittedName>
</protein>
<dbReference type="AlphaFoldDB" id="A0A2N0RQ87"/>